<keyword evidence="5 9" id="KW-0560">Oxidoreductase</keyword>
<dbReference type="FunFam" id="3.40.50.720:FF:000031">
    <property type="entry name" value="Glutamyl-tRNA reductase"/>
    <property type="match status" value="1"/>
</dbReference>
<dbReference type="SUPFAM" id="SSF69742">
    <property type="entry name" value="Glutamyl tRNA-reductase catalytic, N-terminal domain"/>
    <property type="match status" value="1"/>
</dbReference>
<dbReference type="Gene3D" id="3.30.460.30">
    <property type="entry name" value="Glutamyl-tRNA reductase, N-terminal domain"/>
    <property type="match status" value="1"/>
</dbReference>
<feature type="domain" description="Tetrapyrrole biosynthesis glutamyl-tRNA reductase dimerisation" evidence="15">
    <location>
        <begin position="319"/>
        <end position="416"/>
    </location>
</feature>
<comment type="catalytic activity">
    <reaction evidence="7 9 14">
        <text>(S)-4-amino-5-oxopentanoate + tRNA(Glu) + NADP(+) = L-glutamyl-tRNA(Glu) + NADPH + H(+)</text>
        <dbReference type="Rhea" id="RHEA:12344"/>
        <dbReference type="Rhea" id="RHEA-COMP:9663"/>
        <dbReference type="Rhea" id="RHEA-COMP:9680"/>
        <dbReference type="ChEBI" id="CHEBI:15378"/>
        <dbReference type="ChEBI" id="CHEBI:57501"/>
        <dbReference type="ChEBI" id="CHEBI:57783"/>
        <dbReference type="ChEBI" id="CHEBI:58349"/>
        <dbReference type="ChEBI" id="CHEBI:78442"/>
        <dbReference type="ChEBI" id="CHEBI:78520"/>
        <dbReference type="EC" id="1.2.1.70"/>
    </reaction>
</comment>
<dbReference type="PANTHER" id="PTHR43013:SF1">
    <property type="entry name" value="GLUTAMYL-TRNA REDUCTASE"/>
    <property type="match status" value="1"/>
</dbReference>
<evidence type="ECO:0000259" key="15">
    <source>
        <dbReference type="Pfam" id="PF00745"/>
    </source>
</evidence>
<feature type="binding site" evidence="9 11">
    <location>
        <begin position="52"/>
        <end position="55"/>
    </location>
    <ligand>
        <name>substrate</name>
    </ligand>
</feature>
<dbReference type="PIRSF" id="PIRSF000445">
    <property type="entry name" value="4pyrrol_synth_GluRdtase"/>
    <property type="match status" value="1"/>
</dbReference>
<dbReference type="InterPro" id="IPR006151">
    <property type="entry name" value="Shikm_DH/Glu-tRNA_Rdtase"/>
</dbReference>
<dbReference type="SUPFAM" id="SSF69075">
    <property type="entry name" value="Glutamyl tRNA-reductase dimerization domain"/>
    <property type="match status" value="1"/>
</dbReference>
<feature type="binding site" evidence="9 12">
    <location>
        <begin position="188"/>
        <end position="193"/>
    </location>
    <ligand>
        <name>NADP(+)</name>
        <dbReference type="ChEBI" id="CHEBI:58349"/>
    </ligand>
</feature>
<evidence type="ECO:0000256" key="7">
    <source>
        <dbReference type="ARBA" id="ARBA00047464"/>
    </source>
</evidence>
<dbReference type="InterPro" id="IPR015896">
    <property type="entry name" value="4pyrrol_synth_GluRdtase_dimer"/>
</dbReference>
<comment type="pathway">
    <text evidence="1 9 14">Porphyrin-containing compound metabolism; protoporphyrin-IX biosynthesis; 5-aminolevulinate from L-glutamyl-tRNA(Glu): step 1/2.</text>
</comment>
<comment type="function">
    <text evidence="9">Catalyzes the NADPH-dependent reduction of glutamyl-tRNA(Glu) to glutamate 1-semialdehyde (GSA).</text>
</comment>
<dbReference type="UniPathway" id="UPA00251">
    <property type="reaction ID" value="UER00316"/>
</dbReference>
<sequence length="420" mass="47106">MSSTQLFAFGINHQTAPLDVREQVSFPADAMEHALHDLVSHRPVREAAIVSTCNRTEIYCSTDKPDEATHWLADFHRLPTRELEPYLYRLPREKAVKHAFRVASGLDSMVLGEPQILGQLKDAVKSAEHAGTLGMLLHKLFQRTFFVAKEVRSSTEIGTNSVSMAAASTRLAERIFGDIGEQRVLFIGAGEMIELCASHFAARHPKRITVANRTVERAQALAHRLNGQVITLNELPDQLALHDIVVTCTASTLPILGKGMLERAIKARKHRPIFMVDLAVPRDVEPEVAELDDVFLYSVDDLADIVKEGLDSRQGAVAQAEAIIDSNVVNFMHWLESRQVVPTIRALRDQAERYRRHELERAKKLLAKGEDPRKIIESLSNGLTNKFLHLPSYALNHAAEDERDDLVDLISRLYHLHPSE</sequence>
<dbReference type="GO" id="GO:0019353">
    <property type="term" value="P:protoporphyrinogen IX biosynthetic process from glutamate"/>
    <property type="evidence" value="ECO:0007669"/>
    <property type="project" value="TreeGrafter"/>
</dbReference>
<dbReference type="InterPro" id="IPR036453">
    <property type="entry name" value="GluRdtase_dimer_dom_sf"/>
</dbReference>
<evidence type="ECO:0000256" key="3">
    <source>
        <dbReference type="ARBA" id="ARBA00012970"/>
    </source>
</evidence>
<evidence type="ECO:0000256" key="5">
    <source>
        <dbReference type="ARBA" id="ARBA00023002"/>
    </source>
</evidence>
<evidence type="ECO:0000256" key="6">
    <source>
        <dbReference type="ARBA" id="ARBA00023244"/>
    </source>
</evidence>
<dbReference type="GO" id="GO:0008883">
    <property type="term" value="F:glutamyl-tRNA reductase activity"/>
    <property type="evidence" value="ECO:0007669"/>
    <property type="project" value="UniProtKB-UniRule"/>
</dbReference>
<proteinExistence type="inferred from homology"/>
<dbReference type="PROSITE" id="PS00747">
    <property type="entry name" value="GLUTR"/>
    <property type="match status" value="1"/>
</dbReference>
<feature type="binding site" evidence="9 11">
    <location>
        <position position="108"/>
    </location>
    <ligand>
        <name>substrate</name>
    </ligand>
</feature>
<dbReference type="CDD" id="cd05213">
    <property type="entry name" value="NAD_bind_Glutamyl_tRNA_reduct"/>
    <property type="match status" value="1"/>
</dbReference>
<dbReference type="NCBIfam" id="TIGR01035">
    <property type="entry name" value="hemA"/>
    <property type="match status" value="1"/>
</dbReference>
<reference evidence="18 19" key="1">
    <citation type="submission" date="2016-10" db="EMBL/GenBank/DDBJ databases">
        <authorList>
            <person name="de Groot N.N."/>
        </authorList>
    </citation>
    <scope>NUCLEOTIDE SEQUENCE [LARGE SCALE GENOMIC DNA]</scope>
    <source>
        <strain evidence="18 19">Nl13</strain>
    </source>
</reference>
<dbReference type="InterPro" id="IPR018214">
    <property type="entry name" value="GluRdtase_CS"/>
</dbReference>
<feature type="binding site" evidence="9 11">
    <location>
        <begin position="113"/>
        <end position="115"/>
    </location>
    <ligand>
        <name>substrate</name>
    </ligand>
</feature>
<organism evidence="18 19">
    <name type="scientific">Nitrosospira multiformis (strain ATCC 25196 / NCIMB 11849 / C 71)</name>
    <dbReference type="NCBI Taxonomy" id="323848"/>
    <lineage>
        <taxon>Bacteria</taxon>
        <taxon>Pseudomonadati</taxon>
        <taxon>Pseudomonadota</taxon>
        <taxon>Betaproteobacteria</taxon>
        <taxon>Nitrosomonadales</taxon>
        <taxon>Nitrosomonadaceae</taxon>
        <taxon>Nitrosospira</taxon>
    </lineage>
</organism>
<feature type="domain" description="Glutamyl-tRNA reductase N-terminal" evidence="17">
    <location>
        <begin position="10"/>
        <end position="155"/>
    </location>
</feature>
<dbReference type="InterPro" id="IPR036343">
    <property type="entry name" value="GluRdtase_N_sf"/>
</dbReference>
<dbReference type="InterPro" id="IPR015895">
    <property type="entry name" value="4pyrrol_synth_GluRdtase_N"/>
</dbReference>
<evidence type="ECO:0000313" key="18">
    <source>
        <dbReference type="EMBL" id="SEF99512.1"/>
    </source>
</evidence>
<dbReference type="Proteomes" id="UP000236751">
    <property type="component" value="Unassembled WGS sequence"/>
</dbReference>
<evidence type="ECO:0000256" key="10">
    <source>
        <dbReference type="PIRSR" id="PIRSR000445-1"/>
    </source>
</evidence>
<feature type="site" description="Important for activity" evidence="9 13">
    <location>
        <position position="98"/>
    </location>
</feature>
<evidence type="ECO:0000256" key="4">
    <source>
        <dbReference type="ARBA" id="ARBA00022857"/>
    </source>
</evidence>
<dbReference type="PANTHER" id="PTHR43013">
    <property type="entry name" value="GLUTAMYL-TRNA REDUCTASE"/>
    <property type="match status" value="1"/>
</dbReference>
<evidence type="ECO:0000259" key="16">
    <source>
        <dbReference type="Pfam" id="PF01488"/>
    </source>
</evidence>
<keyword evidence="6 9" id="KW-0627">Porphyrin biosynthesis</keyword>
<dbReference type="EMBL" id="FNVK01000020">
    <property type="protein sequence ID" value="SEF99512.1"/>
    <property type="molecule type" value="Genomic_DNA"/>
</dbReference>
<comment type="similarity">
    <text evidence="2 9 14">Belongs to the glutamyl-tRNA reductase family.</text>
</comment>
<gene>
    <name evidence="9" type="primary">hemA</name>
    <name evidence="18" type="ORF">SAMN05216403_12035</name>
</gene>
<dbReference type="SUPFAM" id="SSF51735">
    <property type="entry name" value="NAD(P)-binding Rossmann-fold domains"/>
    <property type="match status" value="1"/>
</dbReference>
<dbReference type="InterPro" id="IPR000343">
    <property type="entry name" value="4pyrrol_synth_GluRdtase"/>
</dbReference>
<feature type="binding site" evidence="9 11">
    <location>
        <position position="119"/>
    </location>
    <ligand>
        <name>substrate</name>
    </ligand>
</feature>
<feature type="domain" description="Quinate/shikimate 5-dehydrogenase/glutamyl-tRNA reductase" evidence="16">
    <location>
        <begin position="171"/>
        <end position="304"/>
    </location>
</feature>
<evidence type="ECO:0000256" key="2">
    <source>
        <dbReference type="ARBA" id="ARBA00005916"/>
    </source>
</evidence>
<dbReference type="SMR" id="A0A1H5WJ50"/>
<dbReference type="Gene3D" id="3.40.50.720">
    <property type="entry name" value="NAD(P)-binding Rossmann-like Domain"/>
    <property type="match status" value="1"/>
</dbReference>
<dbReference type="EC" id="1.2.1.70" evidence="3 9"/>
<dbReference type="KEGG" id="nmu:Nmul_A2642"/>
<dbReference type="InterPro" id="IPR036291">
    <property type="entry name" value="NAD(P)-bd_dom_sf"/>
</dbReference>
<comment type="subunit">
    <text evidence="9">Homodimer.</text>
</comment>
<comment type="domain">
    <text evidence="9">Possesses an unusual extended V-shaped dimeric structure with each monomer consisting of three distinct domains arranged along a curved 'spinal' alpha-helix. The N-terminal catalytic domain specifically recognizes the glutamate moiety of the substrate. The second domain is the NADPH-binding domain, and the third C-terminal domain is responsible for dimerization.</text>
</comment>
<dbReference type="HAMAP" id="MF_00087">
    <property type="entry name" value="Glu_tRNA_reductase"/>
    <property type="match status" value="1"/>
</dbReference>
<evidence type="ECO:0000256" key="9">
    <source>
        <dbReference type="HAMAP-Rule" id="MF_00087"/>
    </source>
</evidence>
<dbReference type="Pfam" id="PF05201">
    <property type="entry name" value="GlutR_N"/>
    <property type="match status" value="1"/>
</dbReference>
<evidence type="ECO:0000256" key="1">
    <source>
        <dbReference type="ARBA" id="ARBA00005059"/>
    </source>
</evidence>
<accession>A0A1H5WJ50</accession>
<evidence type="ECO:0000256" key="11">
    <source>
        <dbReference type="PIRSR" id="PIRSR000445-2"/>
    </source>
</evidence>
<dbReference type="Pfam" id="PF00745">
    <property type="entry name" value="GlutR_dimer"/>
    <property type="match status" value="1"/>
</dbReference>
<comment type="miscellaneous">
    <text evidence="9">During catalysis, the active site Cys acts as a nucleophile attacking the alpha-carbonyl group of tRNA-bound glutamate with the formation of a thioester intermediate between enzyme and glutamate, and the concomitant release of tRNA(Glu). The thioester intermediate is finally reduced by direct hydride transfer from NADPH, to form the product GSA.</text>
</comment>
<dbReference type="AlphaFoldDB" id="A0A1H5WJ50"/>
<evidence type="ECO:0000313" key="19">
    <source>
        <dbReference type="Proteomes" id="UP000236751"/>
    </source>
</evidence>
<dbReference type="RefSeq" id="WP_011381926.1">
    <property type="nucleotide sequence ID" value="NC_007614.1"/>
</dbReference>
<protein>
    <recommendedName>
        <fullName evidence="8 9">Glutamyl-tRNA reductase</fullName>
        <shortName evidence="9">GluTR</shortName>
        <ecNumber evidence="3 9">1.2.1.70</ecNumber>
    </recommendedName>
</protein>
<keyword evidence="4 9" id="KW-0521">NADP</keyword>
<dbReference type="Pfam" id="PF01488">
    <property type="entry name" value="Shikimate_DH"/>
    <property type="match status" value="1"/>
</dbReference>
<evidence type="ECO:0000256" key="12">
    <source>
        <dbReference type="PIRSR" id="PIRSR000445-3"/>
    </source>
</evidence>
<evidence type="ECO:0000256" key="8">
    <source>
        <dbReference type="ARBA" id="ARBA00068659"/>
    </source>
</evidence>
<feature type="active site" description="Nucleophile" evidence="9 10">
    <location>
        <position position="53"/>
    </location>
</feature>
<evidence type="ECO:0000256" key="13">
    <source>
        <dbReference type="PIRSR" id="PIRSR000445-4"/>
    </source>
</evidence>
<dbReference type="OrthoDB" id="110209at2"/>
<dbReference type="FunFam" id="3.30.460.30:FF:000001">
    <property type="entry name" value="Glutamyl-tRNA reductase"/>
    <property type="match status" value="1"/>
</dbReference>
<evidence type="ECO:0000259" key="17">
    <source>
        <dbReference type="Pfam" id="PF05201"/>
    </source>
</evidence>
<name>A0A1H5WJ50_NITMU</name>
<dbReference type="GO" id="GO:0050661">
    <property type="term" value="F:NADP binding"/>
    <property type="evidence" value="ECO:0007669"/>
    <property type="project" value="InterPro"/>
</dbReference>
<evidence type="ECO:0000256" key="14">
    <source>
        <dbReference type="RuleBase" id="RU000584"/>
    </source>
</evidence>